<proteinExistence type="predicted"/>
<dbReference type="EMBL" id="BONF01000022">
    <property type="protein sequence ID" value="GIF82628.1"/>
    <property type="molecule type" value="Genomic_DNA"/>
</dbReference>
<dbReference type="AlphaFoldDB" id="A0A8J3JL53"/>
<keyword evidence="3" id="KW-1185">Reference proteome</keyword>
<protein>
    <submittedName>
        <fullName evidence="2">Uncharacterized protein</fullName>
    </submittedName>
</protein>
<comment type="caution">
    <text evidence="2">The sequence shown here is derived from an EMBL/GenBank/DDBJ whole genome shotgun (WGS) entry which is preliminary data.</text>
</comment>
<dbReference type="RefSeq" id="WP_203748183.1">
    <property type="nucleotide sequence ID" value="NZ_BONF01000022.1"/>
</dbReference>
<feature type="region of interest" description="Disordered" evidence="1">
    <location>
        <begin position="125"/>
        <end position="157"/>
    </location>
</feature>
<evidence type="ECO:0000313" key="2">
    <source>
        <dbReference type="EMBL" id="GIF82628.1"/>
    </source>
</evidence>
<feature type="compositionally biased region" description="Low complexity" evidence="1">
    <location>
        <begin position="144"/>
        <end position="157"/>
    </location>
</feature>
<name>A0A8J3JL53_9ACTN</name>
<feature type="compositionally biased region" description="Gly residues" evidence="1">
    <location>
        <begin position="132"/>
        <end position="143"/>
    </location>
</feature>
<organism evidence="2 3">
    <name type="scientific">Catellatospora bangladeshensis</name>
    <dbReference type="NCBI Taxonomy" id="310355"/>
    <lineage>
        <taxon>Bacteria</taxon>
        <taxon>Bacillati</taxon>
        <taxon>Actinomycetota</taxon>
        <taxon>Actinomycetes</taxon>
        <taxon>Micromonosporales</taxon>
        <taxon>Micromonosporaceae</taxon>
        <taxon>Catellatospora</taxon>
    </lineage>
</organism>
<reference evidence="2 3" key="1">
    <citation type="submission" date="2021-01" db="EMBL/GenBank/DDBJ databases">
        <title>Whole genome shotgun sequence of Catellatospora bangladeshensis NBRC 107357.</title>
        <authorList>
            <person name="Komaki H."/>
            <person name="Tamura T."/>
        </authorList>
    </citation>
    <scope>NUCLEOTIDE SEQUENCE [LARGE SCALE GENOMIC DNA]</scope>
    <source>
        <strain evidence="2 3">NBRC 107357</strain>
    </source>
</reference>
<evidence type="ECO:0000256" key="1">
    <source>
        <dbReference type="SAM" id="MobiDB-lite"/>
    </source>
</evidence>
<dbReference type="Proteomes" id="UP000601223">
    <property type="component" value="Unassembled WGS sequence"/>
</dbReference>
<accession>A0A8J3JL53</accession>
<gene>
    <name evidence="2" type="ORF">Cba03nite_39770</name>
</gene>
<evidence type="ECO:0000313" key="3">
    <source>
        <dbReference type="Proteomes" id="UP000601223"/>
    </source>
</evidence>
<sequence>MTERVTFGVPVEALQGAPGSGDRFVYSYRYAALSNTGGNGRPVLTRAQWVYLAKAAGLTGEATAEWLEWHGGQAKGVEAPAAPAAEGEATMRMRLAHGVPGVDPAEQALPSKSLARLAETLRAGTRLTSTAPGGGTGSTGGGMSTHMPPKGNPGTTGTGTVLDRTPEQVLLDLARSEIGLLFLDRTRLRPAGFVVGEHLHTMGLAPGEEVVLEQRSFVQRDTLNEAASETEGSTEGETASSTTIDHAEVIAGSITRTRTDGFSAGGTVGFEYGVKAAVNGGVSESTTDADNDTRTDSVKEVAARTTKNVAKMRDLHKTVFRVSESDRFERAARRTIRNPNQFTPIDLHFYKVLQRIRFSHERYGVRLCWTPFVRDPAGDFYAAETAMKEKLLKAARDSVPAVVLPPQPNVGEVPGARLVGLDPPMTELTQWGGWPGSDMSADYTLPINVPSGMKWDGDIQTLQGSLRSTLTGAPRGFGVHTVGDPWEVVNSAGDRTIFQIIHCGAGWRLAGSSQIWVSLSARVIPDTSSLSQAQASATAAWEAQCATLIAQRAAKVADAEAVALAEFEAWRIAHRASLNPAQELMRRFINAMFPADARDEIAELDVWEQVFDWELAAARTYSGTWNGDGSLRDPARPAGDFVNASWARLFLPVRTGYEDIALRWIFLRSQQGTGPAGIEGLVRKVLKELTDWRSTHLGGPQEVELVPGGGSCPEVVQKHVCLGTWTEDVPTDGVHTEVTLAGTTAADLFTEAVALGEKDRTAAASAALLAQSKVSEAVAGGDLATMDVAVHLSEPRP</sequence>